<dbReference type="Gene3D" id="3.90.226.10">
    <property type="entry name" value="2-enoyl-CoA Hydratase, Chain A, domain 1"/>
    <property type="match status" value="1"/>
</dbReference>
<evidence type="ECO:0000313" key="3">
    <source>
        <dbReference type="EMBL" id="MET3663308.1"/>
    </source>
</evidence>
<dbReference type="Pfam" id="PF00378">
    <property type="entry name" value="ECH_1"/>
    <property type="match status" value="1"/>
</dbReference>
<protein>
    <submittedName>
        <fullName evidence="3">Enoyl-CoA hydratase</fullName>
        <ecNumber evidence="3">4.2.1.17</ecNumber>
    </submittedName>
</protein>
<dbReference type="EC" id="4.2.1.17" evidence="3"/>
<evidence type="ECO:0000256" key="2">
    <source>
        <dbReference type="RuleBase" id="RU003707"/>
    </source>
</evidence>
<comment type="caution">
    <text evidence="3">The sequence shown here is derived from an EMBL/GenBank/DDBJ whole genome shotgun (WGS) entry which is preliminary data.</text>
</comment>
<dbReference type="Proteomes" id="UP001549143">
    <property type="component" value="Unassembled WGS sequence"/>
</dbReference>
<dbReference type="EMBL" id="JBEPMN010000024">
    <property type="protein sequence ID" value="MET3663308.1"/>
    <property type="molecule type" value="Genomic_DNA"/>
</dbReference>
<evidence type="ECO:0000256" key="1">
    <source>
        <dbReference type="ARBA" id="ARBA00005254"/>
    </source>
</evidence>
<dbReference type="PANTHER" id="PTHR43802:SF1">
    <property type="entry name" value="IP11341P-RELATED"/>
    <property type="match status" value="1"/>
</dbReference>
<accession>A0ABV2KT25</accession>
<dbReference type="InterPro" id="IPR029045">
    <property type="entry name" value="ClpP/crotonase-like_dom_sf"/>
</dbReference>
<dbReference type="PROSITE" id="PS00166">
    <property type="entry name" value="ENOYL_COA_HYDRATASE"/>
    <property type="match status" value="1"/>
</dbReference>
<comment type="similarity">
    <text evidence="1 2">Belongs to the enoyl-CoA hydratase/isomerase family.</text>
</comment>
<name>A0ABV2KT25_9HYPH</name>
<dbReference type="InterPro" id="IPR001753">
    <property type="entry name" value="Enoyl-CoA_hydra/iso"/>
</dbReference>
<dbReference type="SUPFAM" id="SSF52096">
    <property type="entry name" value="ClpP/crotonase"/>
    <property type="match status" value="1"/>
</dbReference>
<reference evidence="3 4" key="1">
    <citation type="submission" date="2024-06" db="EMBL/GenBank/DDBJ databases">
        <title>Genomic Encyclopedia of Type Strains, Phase IV (KMG-IV): sequencing the most valuable type-strain genomes for metagenomic binning, comparative biology and taxonomic classification.</title>
        <authorList>
            <person name="Goeker M."/>
        </authorList>
    </citation>
    <scope>NUCLEOTIDE SEQUENCE [LARGE SCALE GENOMIC DNA]</scope>
    <source>
        <strain evidence="3 4">DSM 19730</strain>
    </source>
</reference>
<organism evidence="3 4">
    <name type="scientific">Aquamicrobium ahrensii</name>
    <dbReference type="NCBI Taxonomy" id="469551"/>
    <lineage>
        <taxon>Bacteria</taxon>
        <taxon>Pseudomonadati</taxon>
        <taxon>Pseudomonadota</taxon>
        <taxon>Alphaproteobacteria</taxon>
        <taxon>Hyphomicrobiales</taxon>
        <taxon>Phyllobacteriaceae</taxon>
        <taxon>Aquamicrobium</taxon>
    </lineage>
</organism>
<keyword evidence="3" id="KW-0456">Lyase</keyword>
<gene>
    <name evidence="3" type="ORF">ABID44_003664</name>
</gene>
<dbReference type="CDD" id="cd06558">
    <property type="entry name" value="crotonase-like"/>
    <property type="match status" value="1"/>
</dbReference>
<evidence type="ECO:0000313" key="4">
    <source>
        <dbReference type="Proteomes" id="UP001549143"/>
    </source>
</evidence>
<dbReference type="InterPro" id="IPR018376">
    <property type="entry name" value="Enoyl-CoA_hyd/isom_CS"/>
</dbReference>
<dbReference type="PANTHER" id="PTHR43802">
    <property type="entry name" value="ENOYL-COA HYDRATASE"/>
    <property type="match status" value="1"/>
</dbReference>
<sequence>MVYETLHIAIDDRVATITFNRPERLNAFNEKFTEELPDAVRLLDADESVRIIIVTGAGGKAFSSGYDLKDSADRTEQSLRELNDKYALNHEFAMSLWHCSKPVIAMIDGYCLAGALELALCCDIRYCSDTSQIGVLESRFGGGIGTMMIPWILGNRCRELVYSGDILDAREALRLGLVDRVFPQPELAGETMRIAKRMSRVAATCQRWNKRAINQAFETMGLHTALRYGMDAASIMRGTGSPERKEFDRIRSQEGLSEALKWRKSLFAPFE</sequence>
<dbReference type="GO" id="GO:0004300">
    <property type="term" value="F:enoyl-CoA hydratase activity"/>
    <property type="evidence" value="ECO:0007669"/>
    <property type="project" value="UniProtKB-EC"/>
</dbReference>
<proteinExistence type="inferred from homology"/>
<keyword evidence="4" id="KW-1185">Reference proteome</keyword>
<dbReference type="RefSeq" id="WP_354153108.1">
    <property type="nucleotide sequence ID" value="NZ_JBEPMN010000024.1"/>
</dbReference>